<evidence type="ECO:0000313" key="2">
    <source>
        <dbReference type="Proteomes" id="UP000186917"/>
    </source>
</evidence>
<reference evidence="2" key="1">
    <citation type="submission" date="2017-01" db="EMBL/GenBank/DDBJ databases">
        <authorList>
            <person name="Varghese N."/>
            <person name="Submissions S."/>
        </authorList>
    </citation>
    <scope>NUCLEOTIDE SEQUENCE [LARGE SCALE GENOMIC DNA]</scope>
    <source>
        <strain evidence="2">DSM 21054</strain>
    </source>
</reference>
<evidence type="ECO:0000313" key="1">
    <source>
        <dbReference type="EMBL" id="SIT24332.1"/>
    </source>
</evidence>
<keyword evidence="2" id="KW-1185">Reference proteome</keyword>
<protein>
    <recommendedName>
        <fullName evidence="3">Transposase, YhgA-like</fullName>
    </recommendedName>
</protein>
<name>A0A1N7QN57_9BACT</name>
<gene>
    <name evidence="1" type="ORF">SAMN05421788_106106</name>
</gene>
<proteinExistence type="predicted"/>
<accession>A0A1N7QN57</accession>
<evidence type="ECO:0008006" key="3">
    <source>
        <dbReference type="Google" id="ProtNLM"/>
    </source>
</evidence>
<organism evidence="1 2">
    <name type="scientific">Filimonas lacunae</name>
    <dbReference type="NCBI Taxonomy" id="477680"/>
    <lineage>
        <taxon>Bacteria</taxon>
        <taxon>Pseudomonadati</taxon>
        <taxon>Bacteroidota</taxon>
        <taxon>Chitinophagia</taxon>
        <taxon>Chitinophagales</taxon>
        <taxon>Chitinophagaceae</taxon>
        <taxon>Filimonas</taxon>
    </lineage>
</organism>
<dbReference type="Proteomes" id="UP000186917">
    <property type="component" value="Unassembled WGS sequence"/>
</dbReference>
<dbReference type="AlphaFoldDB" id="A0A1N7QN57"/>
<dbReference type="STRING" id="477680.SAMN05421788_106106"/>
<sequence>MERGFEFMDKELHEITPGEIIQHPRFVDKLVKAWYKDGTESWLLIHIEVQWYRDSQFAERMFTYFYKIRDRYKREVTSLAIFTDNDAKYHPNKFEYHCCGTNNWLNLFWVLSGDY</sequence>
<dbReference type="EMBL" id="FTOR01000006">
    <property type="protein sequence ID" value="SIT24332.1"/>
    <property type="molecule type" value="Genomic_DNA"/>
</dbReference>